<dbReference type="InterPro" id="IPR002575">
    <property type="entry name" value="Aminoglycoside_PTrfase"/>
</dbReference>
<dbReference type="AlphaFoldDB" id="A0AAQ3LZI3"/>
<sequence>MSSSTRPNDDSAAAQYNRRVLNKLQNAFKRQPDIDLIKQLPSVYRNKLSSKKQGDAQRSNAVKPTLEDQVSPTSGVLPLTIDVARSASVLYPLSDDVEMLLNQKEPQWRKDGALLSNALNQVVRFATVLFQSTSDVNHFVARCSDGIVLKAISQPDSTEYDTLQFLEEKTPAFPKPKPHGVINIGDIWYMFMSFIPGVSLDKIWETLGHHQKRSISDDLENIISHLRRIPHQNGKMLGGVAGQGCKDTRRHTRTAKDLYTCEDVWKFMYGSARCKDTIYGKFLQQQTFPPRDQRIVFIHGDLRPANIIVQISADESLKVTGLIDWEMSGFYPEDLECVKAMNNLSPLGTDDWYLYLPSCISPRNHLKSWHTDCVWDQYIV</sequence>
<evidence type="ECO:0000256" key="1">
    <source>
        <dbReference type="SAM" id="MobiDB-lite"/>
    </source>
</evidence>
<evidence type="ECO:0000313" key="4">
    <source>
        <dbReference type="Proteomes" id="UP001303373"/>
    </source>
</evidence>
<dbReference type="Gene3D" id="3.90.1200.10">
    <property type="match status" value="1"/>
</dbReference>
<evidence type="ECO:0000313" key="3">
    <source>
        <dbReference type="EMBL" id="WPG98764.1"/>
    </source>
</evidence>
<protein>
    <recommendedName>
        <fullName evidence="2">Aminoglycoside phosphotransferase domain-containing protein</fullName>
    </recommendedName>
</protein>
<feature type="compositionally biased region" description="Polar residues" evidence="1">
    <location>
        <begin position="56"/>
        <end position="71"/>
    </location>
</feature>
<dbReference type="InterPro" id="IPR051678">
    <property type="entry name" value="AGP_Transferase"/>
</dbReference>
<dbReference type="EMBL" id="CP138581">
    <property type="protein sequence ID" value="WPG98764.1"/>
    <property type="molecule type" value="Genomic_DNA"/>
</dbReference>
<name>A0AAQ3LZI3_9PEZI</name>
<dbReference type="Pfam" id="PF01636">
    <property type="entry name" value="APH"/>
    <property type="match status" value="1"/>
</dbReference>
<feature type="domain" description="Aminoglycoside phosphotransferase" evidence="2">
    <location>
        <begin position="159"/>
        <end position="332"/>
    </location>
</feature>
<dbReference type="InterPro" id="IPR011009">
    <property type="entry name" value="Kinase-like_dom_sf"/>
</dbReference>
<proteinExistence type="predicted"/>
<accession>A0AAQ3LZI3</accession>
<gene>
    <name evidence="3" type="ORF">R9X50_00155800</name>
</gene>
<evidence type="ECO:0000259" key="2">
    <source>
        <dbReference type="Pfam" id="PF01636"/>
    </source>
</evidence>
<organism evidence="3 4">
    <name type="scientific">Acrodontium crateriforme</name>
    <dbReference type="NCBI Taxonomy" id="150365"/>
    <lineage>
        <taxon>Eukaryota</taxon>
        <taxon>Fungi</taxon>
        <taxon>Dikarya</taxon>
        <taxon>Ascomycota</taxon>
        <taxon>Pezizomycotina</taxon>
        <taxon>Dothideomycetes</taxon>
        <taxon>Dothideomycetidae</taxon>
        <taxon>Mycosphaerellales</taxon>
        <taxon>Teratosphaeriaceae</taxon>
        <taxon>Acrodontium</taxon>
    </lineage>
</organism>
<dbReference type="Proteomes" id="UP001303373">
    <property type="component" value="Chromosome 2"/>
</dbReference>
<keyword evidence="4" id="KW-1185">Reference proteome</keyword>
<feature type="region of interest" description="Disordered" evidence="1">
    <location>
        <begin position="48"/>
        <end position="71"/>
    </location>
</feature>
<dbReference type="PANTHER" id="PTHR21310">
    <property type="entry name" value="AMINOGLYCOSIDE PHOSPHOTRANSFERASE-RELATED-RELATED"/>
    <property type="match status" value="1"/>
</dbReference>
<dbReference type="CDD" id="cd05120">
    <property type="entry name" value="APH_ChoK_like"/>
    <property type="match status" value="1"/>
</dbReference>
<reference evidence="3 4" key="1">
    <citation type="submission" date="2023-11" db="EMBL/GenBank/DDBJ databases">
        <title>An acidophilic fungus is an integral part of prey digestion in a carnivorous sundew plant.</title>
        <authorList>
            <person name="Tsai I.J."/>
        </authorList>
    </citation>
    <scope>NUCLEOTIDE SEQUENCE [LARGE SCALE GENOMIC DNA]</scope>
    <source>
        <strain evidence="3">169a</strain>
    </source>
</reference>
<dbReference type="PANTHER" id="PTHR21310:SF15">
    <property type="entry name" value="AMINOGLYCOSIDE PHOSPHOTRANSFERASE DOMAIN-CONTAINING PROTEIN"/>
    <property type="match status" value="1"/>
</dbReference>
<dbReference type="SUPFAM" id="SSF56112">
    <property type="entry name" value="Protein kinase-like (PK-like)"/>
    <property type="match status" value="1"/>
</dbReference>